<evidence type="ECO:0000313" key="2">
    <source>
        <dbReference type="Proteomes" id="UP000823914"/>
    </source>
</evidence>
<dbReference type="Gene3D" id="1.20.120.490">
    <property type="entry name" value="Hypothetical protein TM1646-like domain"/>
    <property type="match status" value="1"/>
</dbReference>
<dbReference type="InterPro" id="IPR024042">
    <property type="entry name" value="TM1646-like_dom_sf"/>
</dbReference>
<protein>
    <submittedName>
        <fullName evidence="1">YaaR family protein</fullName>
    </submittedName>
</protein>
<sequence length="98" mass="11470">ADIASDLVKTEFSLESFSNYRKAVSNLMKFIVHTNYEVKMNIRRRPSRRFKTEKFYLIDIVDKKIDKLAADILENHLETLQVLVRIDEINGLVVDLIT</sequence>
<name>A0A9E2L1M8_9SPIR</name>
<gene>
    <name evidence="1" type="ORF">IAA16_01195</name>
</gene>
<evidence type="ECO:0000313" key="1">
    <source>
        <dbReference type="EMBL" id="MBU3849163.1"/>
    </source>
</evidence>
<dbReference type="Proteomes" id="UP000823914">
    <property type="component" value="Unassembled WGS sequence"/>
</dbReference>
<accession>A0A9E2L1M8</accession>
<dbReference type="SUPFAM" id="SSF158397">
    <property type="entry name" value="TM1646-like"/>
    <property type="match status" value="1"/>
</dbReference>
<feature type="non-terminal residue" evidence="1">
    <location>
        <position position="1"/>
    </location>
</feature>
<reference evidence="1" key="2">
    <citation type="submission" date="2021-04" db="EMBL/GenBank/DDBJ databases">
        <authorList>
            <person name="Gilroy R."/>
        </authorList>
    </citation>
    <scope>NUCLEOTIDE SEQUENCE</scope>
    <source>
        <strain evidence="1">Gambia15-2214</strain>
    </source>
</reference>
<proteinExistence type="predicted"/>
<dbReference type="InterPro" id="IPR005585">
    <property type="entry name" value="DUF327"/>
</dbReference>
<reference evidence="1" key="1">
    <citation type="journal article" date="2021" name="PeerJ">
        <title>Extensive microbial diversity within the chicken gut microbiome revealed by metagenomics and culture.</title>
        <authorList>
            <person name="Gilroy R."/>
            <person name="Ravi A."/>
            <person name="Getino M."/>
            <person name="Pursley I."/>
            <person name="Horton D.L."/>
            <person name="Alikhan N.F."/>
            <person name="Baker D."/>
            <person name="Gharbi K."/>
            <person name="Hall N."/>
            <person name="Watson M."/>
            <person name="Adriaenssens E.M."/>
            <person name="Foster-Nyarko E."/>
            <person name="Jarju S."/>
            <person name="Secka A."/>
            <person name="Antonio M."/>
            <person name="Oren A."/>
            <person name="Chaudhuri R.R."/>
            <person name="La Ragione R."/>
            <person name="Hildebrand F."/>
            <person name="Pallen M.J."/>
        </authorList>
    </citation>
    <scope>NUCLEOTIDE SEQUENCE</scope>
    <source>
        <strain evidence="1">Gambia15-2214</strain>
    </source>
</reference>
<organism evidence="1 2">
    <name type="scientific">Candidatus Treponema excrementipullorum</name>
    <dbReference type="NCBI Taxonomy" id="2838768"/>
    <lineage>
        <taxon>Bacteria</taxon>
        <taxon>Pseudomonadati</taxon>
        <taxon>Spirochaetota</taxon>
        <taxon>Spirochaetia</taxon>
        <taxon>Spirochaetales</taxon>
        <taxon>Treponemataceae</taxon>
        <taxon>Treponema</taxon>
    </lineage>
</organism>
<dbReference type="EMBL" id="JAHLFV010000026">
    <property type="protein sequence ID" value="MBU3849163.1"/>
    <property type="molecule type" value="Genomic_DNA"/>
</dbReference>
<dbReference type="AlphaFoldDB" id="A0A9E2L1M8"/>
<comment type="caution">
    <text evidence="1">The sequence shown here is derived from an EMBL/GenBank/DDBJ whole genome shotgun (WGS) entry which is preliminary data.</text>
</comment>
<dbReference type="Pfam" id="PF03885">
    <property type="entry name" value="DUF327"/>
    <property type="match status" value="1"/>
</dbReference>